<keyword evidence="7" id="KW-0325">Glycoprotein</keyword>
<feature type="coiled-coil region" evidence="10">
    <location>
        <begin position="461"/>
        <end position="501"/>
    </location>
</feature>
<evidence type="ECO:0000256" key="2">
    <source>
        <dbReference type="ARBA" id="ARBA00022692"/>
    </source>
</evidence>
<comment type="caution">
    <text evidence="14">The sequence shown here is derived from an EMBL/GenBank/DDBJ whole genome shotgun (WGS) entry which is preliminary data.</text>
</comment>
<feature type="domain" description="Ig-like" evidence="13">
    <location>
        <begin position="113"/>
        <end position="219"/>
    </location>
</feature>
<dbReference type="InterPro" id="IPR053896">
    <property type="entry name" value="BTN3A2-like_Ig-C"/>
</dbReference>
<reference evidence="14 15" key="1">
    <citation type="submission" date="2024-06" db="EMBL/GenBank/DDBJ databases">
        <authorList>
            <person name="Pan Q."/>
            <person name="Wen M."/>
            <person name="Jouanno E."/>
            <person name="Zahm M."/>
            <person name="Klopp C."/>
            <person name="Cabau C."/>
            <person name="Louis A."/>
            <person name="Berthelot C."/>
            <person name="Parey E."/>
            <person name="Roest Crollius H."/>
            <person name="Montfort J."/>
            <person name="Robinson-Rechavi M."/>
            <person name="Bouchez O."/>
            <person name="Lampietro C."/>
            <person name="Lopez Roques C."/>
            <person name="Donnadieu C."/>
            <person name="Postlethwait J."/>
            <person name="Bobe J."/>
            <person name="Verreycken H."/>
            <person name="Guiguen Y."/>
        </authorList>
    </citation>
    <scope>NUCLEOTIDE SEQUENCE [LARGE SCALE GENOMIC DNA]</scope>
    <source>
        <strain evidence="14">Up_M1</strain>
        <tissue evidence="14">Testis</tissue>
    </source>
</reference>
<feature type="coiled-coil region" evidence="10">
    <location>
        <begin position="281"/>
        <end position="344"/>
    </location>
</feature>
<evidence type="ECO:0000259" key="13">
    <source>
        <dbReference type="PROSITE" id="PS50835"/>
    </source>
</evidence>
<dbReference type="EMBL" id="JAGEUA010000007">
    <property type="protein sequence ID" value="KAL0970749.1"/>
    <property type="molecule type" value="Genomic_DNA"/>
</dbReference>
<proteinExistence type="inferred from homology"/>
<dbReference type="Gene3D" id="1.10.533.10">
    <property type="entry name" value="Death Domain, Fas"/>
    <property type="match status" value="1"/>
</dbReference>
<evidence type="ECO:0000256" key="5">
    <source>
        <dbReference type="ARBA" id="ARBA00023136"/>
    </source>
</evidence>
<dbReference type="InterPro" id="IPR013106">
    <property type="entry name" value="Ig_V-set"/>
</dbReference>
<dbReference type="InterPro" id="IPR011029">
    <property type="entry name" value="DEATH-like_dom_sf"/>
</dbReference>
<dbReference type="SUPFAM" id="SSF48726">
    <property type="entry name" value="Immunoglobulin"/>
    <property type="match status" value="2"/>
</dbReference>
<dbReference type="InterPro" id="IPR013783">
    <property type="entry name" value="Ig-like_fold"/>
</dbReference>
<dbReference type="AlphaFoldDB" id="A0ABD0WGE1"/>
<accession>A0ABD0WGE1</accession>
<dbReference type="InterPro" id="IPR036179">
    <property type="entry name" value="Ig-like_dom_sf"/>
</dbReference>
<evidence type="ECO:0000313" key="14">
    <source>
        <dbReference type="EMBL" id="KAL0970749.1"/>
    </source>
</evidence>
<evidence type="ECO:0000256" key="6">
    <source>
        <dbReference type="ARBA" id="ARBA00023157"/>
    </source>
</evidence>
<evidence type="ECO:0000256" key="4">
    <source>
        <dbReference type="ARBA" id="ARBA00022989"/>
    </source>
</evidence>
<keyword evidence="6" id="KW-1015">Disulfide bond</keyword>
<dbReference type="InterPro" id="IPR007110">
    <property type="entry name" value="Ig-like_dom"/>
</dbReference>
<dbReference type="GO" id="GO:0042110">
    <property type="term" value="P:T cell activation"/>
    <property type="evidence" value="ECO:0007669"/>
    <property type="project" value="UniProtKB-ARBA"/>
</dbReference>
<dbReference type="PROSITE" id="PS50835">
    <property type="entry name" value="IG_LIKE"/>
    <property type="match status" value="2"/>
</dbReference>
<gene>
    <name evidence="14" type="ORF">UPYG_G00246770</name>
</gene>
<feature type="domain" description="Ig-like" evidence="13">
    <location>
        <begin position="18"/>
        <end position="112"/>
    </location>
</feature>
<keyword evidence="10" id="KW-0175">Coiled coil</keyword>
<protein>
    <recommendedName>
        <fullName evidence="13">Ig-like domain-containing protein</fullName>
    </recommendedName>
</protein>
<feature type="transmembrane region" description="Helical" evidence="11">
    <location>
        <begin position="230"/>
        <end position="255"/>
    </location>
</feature>
<dbReference type="FunFam" id="2.60.40.10:FF:000088">
    <property type="entry name" value="Butyrophilin subfamily 1 member A1"/>
    <property type="match status" value="1"/>
</dbReference>
<evidence type="ECO:0000256" key="1">
    <source>
        <dbReference type="ARBA" id="ARBA00004370"/>
    </source>
</evidence>
<dbReference type="PANTHER" id="PTHR24100">
    <property type="entry name" value="BUTYROPHILIN"/>
    <property type="match status" value="1"/>
</dbReference>
<dbReference type="Gene3D" id="2.60.40.10">
    <property type="entry name" value="Immunoglobulins"/>
    <property type="match status" value="2"/>
</dbReference>
<comment type="similarity">
    <text evidence="9">Belongs to the SKINT family.</text>
</comment>
<dbReference type="InterPro" id="IPR050504">
    <property type="entry name" value="IgSF_BTN/MOG"/>
</dbReference>
<evidence type="ECO:0000256" key="3">
    <source>
        <dbReference type="ARBA" id="ARBA00022729"/>
    </source>
</evidence>
<evidence type="ECO:0000256" key="10">
    <source>
        <dbReference type="SAM" id="Coils"/>
    </source>
</evidence>
<dbReference type="Proteomes" id="UP001557470">
    <property type="component" value="Unassembled WGS sequence"/>
</dbReference>
<keyword evidence="3 12" id="KW-0732">Signal</keyword>
<keyword evidence="2 11" id="KW-0812">Transmembrane</keyword>
<feature type="signal peptide" evidence="12">
    <location>
        <begin position="1"/>
        <end position="22"/>
    </location>
</feature>
<comment type="subcellular location">
    <subcellularLocation>
        <location evidence="1">Membrane</location>
    </subcellularLocation>
</comment>
<dbReference type="GO" id="GO:0016020">
    <property type="term" value="C:membrane"/>
    <property type="evidence" value="ECO:0007669"/>
    <property type="project" value="UniProtKB-SubCell"/>
</dbReference>
<keyword evidence="15" id="KW-1185">Reference proteome</keyword>
<name>A0ABD0WGE1_UMBPY</name>
<keyword evidence="8" id="KW-0393">Immunoglobulin domain</keyword>
<evidence type="ECO:0000256" key="9">
    <source>
        <dbReference type="ARBA" id="ARBA00038221"/>
    </source>
</evidence>
<dbReference type="GO" id="GO:0050863">
    <property type="term" value="P:regulation of T cell activation"/>
    <property type="evidence" value="ECO:0007669"/>
    <property type="project" value="UniProtKB-ARBA"/>
</dbReference>
<dbReference type="Pfam" id="PF07686">
    <property type="entry name" value="V-set"/>
    <property type="match status" value="1"/>
</dbReference>
<keyword evidence="5 11" id="KW-0472">Membrane</keyword>
<organism evidence="14 15">
    <name type="scientific">Umbra pygmaea</name>
    <name type="common">Eastern mudminnow</name>
    <dbReference type="NCBI Taxonomy" id="75934"/>
    <lineage>
        <taxon>Eukaryota</taxon>
        <taxon>Metazoa</taxon>
        <taxon>Chordata</taxon>
        <taxon>Craniata</taxon>
        <taxon>Vertebrata</taxon>
        <taxon>Euteleostomi</taxon>
        <taxon>Actinopterygii</taxon>
        <taxon>Neopterygii</taxon>
        <taxon>Teleostei</taxon>
        <taxon>Protacanthopterygii</taxon>
        <taxon>Esociformes</taxon>
        <taxon>Umbridae</taxon>
        <taxon>Umbra</taxon>
    </lineage>
</organism>
<feature type="chain" id="PRO_5044794992" description="Ig-like domain-containing protein" evidence="12">
    <location>
        <begin position="23"/>
        <end position="644"/>
    </location>
</feature>
<keyword evidence="4 11" id="KW-1133">Transmembrane helix</keyword>
<evidence type="ECO:0000256" key="7">
    <source>
        <dbReference type="ARBA" id="ARBA00023180"/>
    </source>
</evidence>
<dbReference type="PANTHER" id="PTHR24100:SF151">
    <property type="entry name" value="ICOS LIGAND"/>
    <property type="match status" value="1"/>
</dbReference>
<evidence type="ECO:0000256" key="12">
    <source>
        <dbReference type="SAM" id="SignalP"/>
    </source>
</evidence>
<dbReference type="Pfam" id="PF22705">
    <property type="entry name" value="C2-set_3"/>
    <property type="match status" value="1"/>
</dbReference>
<dbReference type="FunFam" id="2.60.40.10:FF:000142">
    <property type="entry name" value="V-set domain-containing T-cell activation inhibitor 1"/>
    <property type="match status" value="1"/>
</dbReference>
<sequence length="644" mass="73053">MGFLSELVFCLVLALLNPETSANVIIALTGDNAILPCSMIPTELAGLVVEWSRSDRRDMIVHINRDGRDLDDQNPYYRGRTTMFLGEMKNGNISLKLTNVEILDSGNYSCYVPSLDSVQKTFVQLLVGAVSQPVISVFGPKDNGVVLKCDSGGWYPEPDLTWLDSDGSILPDGPTETKTVSEGRYTVRGEVTIQKTDDNRFTCRVNQQQINHTMETQIHVPDITFPASPVGLIAGLVIGLIVFVVVAVALGLFTWKRKEKQLKQQAAERGQLLEGLLKDRLIRLEQERRAIEIQEKQLQQRSVEQDELHKDQLKRLGKQTKRQLEAKEENVVAMEGVCVNQEEQQKLLEPELEEQGSDQTELVVSTGSDQTELVVSTGSDQTELGSDQTELVMSTGSDQTELVVSTGSDQTELVVSTGSDQTELAAGTEFERIIKQFEHQLEQEEGCVNKEHYKVLIKKLGKLFDKERAKAEQEYNKAEQEKQLKQQLEELGKKRTAIEEKEMLTKMKLEEKEETTVYKKEPKKHKLMLNIQKKHKPQINMPNAAEFVDKHRDEIIKMFTDEEAQDISDWLLLKGFIKQVSNFRNIFESQPSMNPVNKMTELYTVLDSGGSKVKAGFYSVLQDKYLRRLNDLEMKNKKEEQENH</sequence>
<evidence type="ECO:0000313" key="15">
    <source>
        <dbReference type="Proteomes" id="UP001557470"/>
    </source>
</evidence>
<evidence type="ECO:0000256" key="8">
    <source>
        <dbReference type="ARBA" id="ARBA00023319"/>
    </source>
</evidence>
<dbReference type="GO" id="GO:1903037">
    <property type="term" value="P:regulation of leukocyte cell-cell adhesion"/>
    <property type="evidence" value="ECO:0007669"/>
    <property type="project" value="UniProtKB-ARBA"/>
</dbReference>
<evidence type="ECO:0000256" key="11">
    <source>
        <dbReference type="SAM" id="Phobius"/>
    </source>
</evidence>